<evidence type="ECO:0000313" key="2">
    <source>
        <dbReference type="Proteomes" id="UP000269721"/>
    </source>
</evidence>
<evidence type="ECO:0000313" key="1">
    <source>
        <dbReference type="EMBL" id="RKO88196.1"/>
    </source>
</evidence>
<accession>A0A4P9WCV0</accession>
<proteinExistence type="predicted"/>
<gene>
    <name evidence="1" type="ORF">BDK51DRAFT_27179</name>
</gene>
<name>A0A4P9WCV0_9FUNG</name>
<organism evidence="1 2">
    <name type="scientific">Blyttiomyces helicus</name>
    <dbReference type="NCBI Taxonomy" id="388810"/>
    <lineage>
        <taxon>Eukaryota</taxon>
        <taxon>Fungi</taxon>
        <taxon>Fungi incertae sedis</taxon>
        <taxon>Chytridiomycota</taxon>
        <taxon>Chytridiomycota incertae sedis</taxon>
        <taxon>Chytridiomycetes</taxon>
        <taxon>Chytridiomycetes incertae sedis</taxon>
        <taxon>Blyttiomyces</taxon>
    </lineage>
</organism>
<protein>
    <submittedName>
        <fullName evidence="1">Uncharacterized protein</fullName>
    </submittedName>
</protein>
<dbReference type="EMBL" id="KZ996876">
    <property type="protein sequence ID" value="RKO88196.1"/>
    <property type="molecule type" value="Genomic_DNA"/>
</dbReference>
<reference evidence="2" key="1">
    <citation type="journal article" date="2018" name="Nat. Microbiol.">
        <title>Leveraging single-cell genomics to expand the fungal tree of life.</title>
        <authorList>
            <person name="Ahrendt S.R."/>
            <person name="Quandt C.A."/>
            <person name="Ciobanu D."/>
            <person name="Clum A."/>
            <person name="Salamov A."/>
            <person name="Andreopoulos B."/>
            <person name="Cheng J.F."/>
            <person name="Woyke T."/>
            <person name="Pelin A."/>
            <person name="Henrissat B."/>
            <person name="Reynolds N.K."/>
            <person name="Benny G.L."/>
            <person name="Smith M.E."/>
            <person name="James T.Y."/>
            <person name="Grigoriev I.V."/>
        </authorList>
    </citation>
    <scope>NUCLEOTIDE SEQUENCE [LARGE SCALE GENOMIC DNA]</scope>
</reference>
<sequence length="271" mass="31232">MAMGRGENKGIYNAKTKGVQTIFRGCTTGKKTKRGEKIGEKIEDIHFHDHRGKDGNHLKEPMDGNEQMEVVELVLRCKLLSLGERLSIVLGFVESCNNFNGRGEVANKRSNDTANGVVVEKKKNEKGRKNTTRNLPLKKESLGRDKLGGLQHGKRDRKKIRLEKTMKDEKMNQVWIRTHANVQFGRGACRELQQPQFWRRGRESASRVSTYDRKSFRVLQSEPLKFEERCEKSEQMNELADLNHEWGINKSLYSEKARVQIKGELHELDIE</sequence>
<keyword evidence="2" id="KW-1185">Reference proteome</keyword>
<dbReference type="AlphaFoldDB" id="A0A4P9WCV0"/>
<dbReference type="Proteomes" id="UP000269721">
    <property type="component" value="Unassembled WGS sequence"/>
</dbReference>